<dbReference type="Gene3D" id="2.70.70.10">
    <property type="entry name" value="Glucose Permease (Domain IIA)"/>
    <property type="match status" value="1"/>
</dbReference>
<dbReference type="CDD" id="cd12797">
    <property type="entry name" value="M23_peptidase"/>
    <property type="match status" value="1"/>
</dbReference>
<feature type="chain" id="PRO_5040977547" evidence="1">
    <location>
        <begin position="19"/>
        <end position="187"/>
    </location>
</feature>
<dbReference type="SUPFAM" id="SSF51261">
    <property type="entry name" value="Duplicated hybrid motif"/>
    <property type="match status" value="1"/>
</dbReference>
<reference evidence="3" key="1">
    <citation type="submission" date="2022-07" db="EMBL/GenBank/DDBJ databases">
        <title>Description and genome-wide analysis of Profundicola chukchiensis gen. nov., sp. nov., marine bacteria isolated from bottom sediments of the Chukchi Sea.</title>
        <authorList>
            <person name="Romanenko L."/>
            <person name="Otstavnykh N."/>
            <person name="Kurilenko V."/>
            <person name="Eremeev V."/>
            <person name="Velansky P."/>
            <person name="Mikhailov V."/>
            <person name="Isaeva M."/>
        </authorList>
    </citation>
    <scope>NUCLEOTIDE SEQUENCE</scope>
    <source>
        <strain evidence="3">KMM 9713</strain>
    </source>
</reference>
<proteinExistence type="predicted"/>
<accession>A0A9X4MYP8</accession>
<dbReference type="InterPro" id="IPR050570">
    <property type="entry name" value="Cell_wall_metabolism_enzyme"/>
</dbReference>
<organism evidence="3 4">
    <name type="scientific">Profundicola chukchiensis</name>
    <dbReference type="NCBI Taxonomy" id="2961959"/>
    <lineage>
        <taxon>Bacteria</taxon>
        <taxon>Pseudomonadati</taxon>
        <taxon>Bacteroidota</taxon>
        <taxon>Flavobacteriia</taxon>
        <taxon>Flavobacteriales</taxon>
        <taxon>Weeksellaceae</taxon>
        <taxon>Profundicola</taxon>
    </lineage>
</organism>
<comment type="caution">
    <text evidence="3">The sequence shown here is derived from an EMBL/GenBank/DDBJ whole genome shotgun (WGS) entry which is preliminary data.</text>
</comment>
<name>A0A9X4MYP8_9FLAO</name>
<dbReference type="InterPro" id="IPR016047">
    <property type="entry name" value="M23ase_b-sheet_dom"/>
</dbReference>
<sequence length="187" mass="20734">MKKNVLIFSMLMSMIACSQNENQAQEETKKDIIYTDGFDFPVGKPDAKGYYNAQKFTENNHLGDDWNGVGGGNTDLGDPIYNIANGYVTFAEDVGGGWGNVIRIVHHIDENTEVESLYAHCDTMLVNEGDYIEKGEQIATIGNVNGIYYAHLHLEIRDEVGLPLGGGYSSDTQGYVDPTLFIKQNRQ</sequence>
<dbReference type="Proteomes" id="UP001152599">
    <property type="component" value="Unassembled WGS sequence"/>
</dbReference>
<keyword evidence="4" id="KW-1185">Reference proteome</keyword>
<keyword evidence="1" id="KW-0732">Signal</keyword>
<evidence type="ECO:0000259" key="2">
    <source>
        <dbReference type="Pfam" id="PF01551"/>
    </source>
</evidence>
<feature type="signal peptide" evidence="1">
    <location>
        <begin position="1"/>
        <end position="18"/>
    </location>
</feature>
<gene>
    <name evidence="3" type="ORF">NMK71_06420</name>
</gene>
<dbReference type="InterPro" id="IPR011055">
    <property type="entry name" value="Dup_hybrid_motif"/>
</dbReference>
<feature type="domain" description="M23ase beta-sheet core" evidence="2">
    <location>
        <begin position="75"/>
        <end position="158"/>
    </location>
</feature>
<dbReference type="EMBL" id="JANCMU010000003">
    <property type="protein sequence ID" value="MDG4946042.1"/>
    <property type="molecule type" value="Genomic_DNA"/>
</dbReference>
<dbReference type="Pfam" id="PF01551">
    <property type="entry name" value="Peptidase_M23"/>
    <property type="match status" value="1"/>
</dbReference>
<dbReference type="AlphaFoldDB" id="A0A9X4MYP8"/>
<protein>
    <submittedName>
        <fullName evidence="3">M23 family metallopeptidase</fullName>
    </submittedName>
</protein>
<dbReference type="PANTHER" id="PTHR21666">
    <property type="entry name" value="PEPTIDASE-RELATED"/>
    <property type="match status" value="1"/>
</dbReference>
<dbReference type="GO" id="GO:0004222">
    <property type="term" value="F:metalloendopeptidase activity"/>
    <property type="evidence" value="ECO:0007669"/>
    <property type="project" value="TreeGrafter"/>
</dbReference>
<dbReference type="PANTHER" id="PTHR21666:SF270">
    <property type="entry name" value="MUREIN HYDROLASE ACTIVATOR ENVC"/>
    <property type="match status" value="1"/>
</dbReference>
<dbReference type="RefSeq" id="WP_304420550.1">
    <property type="nucleotide sequence ID" value="NZ_JANCMU010000003.1"/>
</dbReference>
<evidence type="ECO:0000313" key="3">
    <source>
        <dbReference type="EMBL" id="MDG4946042.1"/>
    </source>
</evidence>
<evidence type="ECO:0000313" key="4">
    <source>
        <dbReference type="Proteomes" id="UP001152599"/>
    </source>
</evidence>
<dbReference type="PROSITE" id="PS51257">
    <property type="entry name" value="PROKAR_LIPOPROTEIN"/>
    <property type="match status" value="1"/>
</dbReference>
<evidence type="ECO:0000256" key="1">
    <source>
        <dbReference type="SAM" id="SignalP"/>
    </source>
</evidence>